<gene>
    <name evidence="2" type="ORF">C1752_03199</name>
</gene>
<keyword evidence="1" id="KW-0472">Membrane</keyword>
<organism evidence="2 3">
    <name type="scientific">Acaryochloris thomasi RCC1774</name>
    <dbReference type="NCBI Taxonomy" id="1764569"/>
    <lineage>
        <taxon>Bacteria</taxon>
        <taxon>Bacillati</taxon>
        <taxon>Cyanobacteriota</taxon>
        <taxon>Cyanophyceae</taxon>
        <taxon>Acaryochloridales</taxon>
        <taxon>Acaryochloridaceae</taxon>
        <taxon>Acaryochloris</taxon>
        <taxon>Acaryochloris thomasi</taxon>
    </lineage>
</organism>
<feature type="transmembrane region" description="Helical" evidence="1">
    <location>
        <begin position="274"/>
        <end position="296"/>
    </location>
</feature>
<protein>
    <submittedName>
        <fullName evidence="2">Uncharacterized protein</fullName>
    </submittedName>
</protein>
<dbReference type="AlphaFoldDB" id="A0A2W1JGN8"/>
<proteinExistence type="predicted"/>
<sequence length="405" mass="45413">MRLFFLFISSIASFFSAFGISFITDMLCTSSETSNYFLLLSFASPLSSIKTNTQYISKLKSFSGSFSFIRKVEFLIVVAITAYFYIRSSNVIYALSMGTACYLFSLSLSAIATKLSLMSSLRRDLQGPLKTIHVYLLRLVTFAIAITALTSTMMGEAFSIGRPVIALTATSITLYAYYHFFLKQESIYEREIGESIDKENKSTKIVMTQLFISICMASWTSTDRWILGLADIPAETLNTASWSQTVSIACASICFSSLYKYVKPKKHVSLGKKIFSSSQFFFASLFGILAIMLSISQFTPSFPALERYFVIDGHNILGITLVSVFTQRAGTFLVYQEENIKINLLQGLLMLVSIIISAATFQHFIKSNILWSEVSIMLCSIAWFLSVFILQKWLQKGGKKNSIFL</sequence>
<reference evidence="2 3" key="1">
    <citation type="journal article" date="2018" name="Sci. Rep.">
        <title>A novel species of the marine cyanobacterium Acaryochloris with a unique pigment content and lifestyle.</title>
        <authorList>
            <person name="Partensky F."/>
            <person name="Six C."/>
            <person name="Ratin M."/>
            <person name="Garczarek L."/>
            <person name="Vaulot D."/>
            <person name="Probert I."/>
            <person name="Calteau A."/>
            <person name="Gourvil P."/>
            <person name="Marie D."/>
            <person name="Grebert T."/>
            <person name="Bouchier C."/>
            <person name="Le Panse S."/>
            <person name="Gachenot M."/>
            <person name="Rodriguez F."/>
            <person name="Garrido J.L."/>
        </authorList>
    </citation>
    <scope>NUCLEOTIDE SEQUENCE [LARGE SCALE GENOMIC DNA]</scope>
    <source>
        <strain evidence="2 3">RCC1774</strain>
    </source>
</reference>
<feature type="transmembrane region" description="Helical" evidence="1">
    <location>
        <begin position="68"/>
        <end position="86"/>
    </location>
</feature>
<feature type="transmembrane region" description="Helical" evidence="1">
    <location>
        <begin position="92"/>
        <end position="113"/>
    </location>
</feature>
<dbReference type="EMBL" id="PQWO01000008">
    <property type="protein sequence ID" value="PZD72760.1"/>
    <property type="molecule type" value="Genomic_DNA"/>
</dbReference>
<dbReference type="Proteomes" id="UP000248857">
    <property type="component" value="Unassembled WGS sequence"/>
</dbReference>
<dbReference type="RefSeq" id="WP_110986653.1">
    <property type="nucleotide sequence ID" value="NZ_CAWNWM010000008.1"/>
</dbReference>
<feature type="transmembrane region" description="Helical" evidence="1">
    <location>
        <begin position="160"/>
        <end position="182"/>
    </location>
</feature>
<keyword evidence="1" id="KW-1133">Transmembrane helix</keyword>
<evidence type="ECO:0000256" key="1">
    <source>
        <dbReference type="SAM" id="Phobius"/>
    </source>
</evidence>
<comment type="caution">
    <text evidence="2">The sequence shown here is derived from an EMBL/GenBank/DDBJ whole genome shotgun (WGS) entry which is preliminary data.</text>
</comment>
<keyword evidence="3" id="KW-1185">Reference proteome</keyword>
<accession>A0A2W1JGN8</accession>
<evidence type="ECO:0000313" key="3">
    <source>
        <dbReference type="Proteomes" id="UP000248857"/>
    </source>
</evidence>
<feature type="transmembrane region" description="Helical" evidence="1">
    <location>
        <begin position="242"/>
        <end position="262"/>
    </location>
</feature>
<feature type="transmembrane region" description="Helical" evidence="1">
    <location>
        <begin position="203"/>
        <end position="222"/>
    </location>
</feature>
<keyword evidence="1" id="KW-0812">Transmembrane</keyword>
<feature type="transmembrane region" description="Helical" evidence="1">
    <location>
        <begin position="347"/>
        <end position="365"/>
    </location>
</feature>
<name>A0A2W1JGN8_9CYAN</name>
<feature type="transmembrane region" description="Helical" evidence="1">
    <location>
        <begin position="134"/>
        <end position="154"/>
    </location>
</feature>
<feature type="transmembrane region" description="Helical" evidence="1">
    <location>
        <begin position="316"/>
        <end position="335"/>
    </location>
</feature>
<evidence type="ECO:0000313" key="2">
    <source>
        <dbReference type="EMBL" id="PZD72760.1"/>
    </source>
</evidence>
<feature type="transmembrane region" description="Helical" evidence="1">
    <location>
        <begin position="371"/>
        <end position="390"/>
    </location>
</feature>